<evidence type="ECO:0000256" key="1">
    <source>
        <dbReference type="ARBA" id="ARBA00022448"/>
    </source>
</evidence>
<sequence length="364" mass="40213">MSALLELDNIGCGYDGERVVEDLSLSLTEGDICCLLGPSGCGKTTVLRAIAGFLQPSAGRIELAGQLLASAEQSLAPEQRRVGMVFQDYALFPHLNVRDNLTFGLKNQSAREKARICDELLQLVKLEDLGHRYPHELSGGQQQRIALARALAPEPKLLLMDEPFSSLDVELRRALALEVRAILKERGITAIMVTHDQSEAFAMADRIGVLNAGQLQQWDTPFNLYHEPATRFVANFVGQGVFLAGYLLDRHTVRTELGDIEGNRCYEWLENTPVDILLRPDDVIHDDSSDKRAEVVAKVFAGTATLYTLQLPTGSRIQSAFPSHHDYAIGDHVGIRIEADHLIVFRREEQAVGGSHYGLETTES</sequence>
<dbReference type="AlphaFoldDB" id="A0A3N1NW82"/>
<reference evidence="5 6" key="1">
    <citation type="submission" date="2018-11" db="EMBL/GenBank/DDBJ databases">
        <title>Genomic Encyclopedia of Type Strains, Phase IV (KMG-IV): sequencing the most valuable type-strain genomes for metagenomic binning, comparative biology and taxonomic classification.</title>
        <authorList>
            <person name="Goeker M."/>
        </authorList>
    </citation>
    <scope>NUCLEOTIDE SEQUENCE [LARGE SCALE GENOMIC DNA]</scope>
    <source>
        <strain evidence="5 6">DSM 16974</strain>
    </source>
</reference>
<dbReference type="Pfam" id="PF00005">
    <property type="entry name" value="ABC_tran"/>
    <property type="match status" value="1"/>
</dbReference>
<dbReference type="InterPro" id="IPR003593">
    <property type="entry name" value="AAA+_ATPase"/>
</dbReference>
<dbReference type="SMART" id="SM00382">
    <property type="entry name" value="AAA"/>
    <property type="match status" value="1"/>
</dbReference>
<evidence type="ECO:0000313" key="6">
    <source>
        <dbReference type="Proteomes" id="UP000273643"/>
    </source>
</evidence>
<dbReference type="Gene3D" id="3.40.50.300">
    <property type="entry name" value="P-loop containing nucleotide triphosphate hydrolases"/>
    <property type="match status" value="1"/>
</dbReference>
<dbReference type="PANTHER" id="PTHR42781:SF4">
    <property type="entry name" value="SPERMIDINE_PUTRESCINE IMPORT ATP-BINDING PROTEIN POTA"/>
    <property type="match status" value="1"/>
</dbReference>
<comment type="caution">
    <text evidence="5">The sequence shown here is derived from an EMBL/GenBank/DDBJ whole genome shotgun (WGS) entry which is preliminary data.</text>
</comment>
<dbReference type="FunFam" id="3.40.50.300:FF:000425">
    <property type="entry name" value="Probable ABC transporter, ATP-binding subunit"/>
    <property type="match status" value="1"/>
</dbReference>
<keyword evidence="2" id="KW-0547">Nucleotide-binding</keyword>
<evidence type="ECO:0000259" key="4">
    <source>
        <dbReference type="PROSITE" id="PS50893"/>
    </source>
</evidence>
<dbReference type="SUPFAM" id="SSF52540">
    <property type="entry name" value="P-loop containing nucleoside triphosphate hydrolases"/>
    <property type="match status" value="1"/>
</dbReference>
<dbReference type="GO" id="GO:0022857">
    <property type="term" value="F:transmembrane transporter activity"/>
    <property type="evidence" value="ECO:0007669"/>
    <property type="project" value="InterPro"/>
</dbReference>
<keyword evidence="1" id="KW-0813">Transport</keyword>
<dbReference type="RefSeq" id="WP_123636868.1">
    <property type="nucleotide sequence ID" value="NZ_JBHYFO010000003.1"/>
</dbReference>
<dbReference type="GO" id="GO:0043190">
    <property type="term" value="C:ATP-binding cassette (ABC) transporter complex"/>
    <property type="evidence" value="ECO:0007669"/>
    <property type="project" value="InterPro"/>
</dbReference>
<feature type="domain" description="ABC transporter" evidence="4">
    <location>
        <begin position="5"/>
        <end position="237"/>
    </location>
</feature>
<dbReference type="InterPro" id="IPR003439">
    <property type="entry name" value="ABC_transporter-like_ATP-bd"/>
</dbReference>
<keyword evidence="6" id="KW-1185">Reference proteome</keyword>
<dbReference type="InterPro" id="IPR050093">
    <property type="entry name" value="ABC_SmlMolc_Importer"/>
</dbReference>
<dbReference type="PANTHER" id="PTHR42781">
    <property type="entry name" value="SPERMIDINE/PUTRESCINE IMPORT ATP-BINDING PROTEIN POTA"/>
    <property type="match status" value="1"/>
</dbReference>
<dbReference type="GO" id="GO:0016887">
    <property type="term" value="F:ATP hydrolysis activity"/>
    <property type="evidence" value="ECO:0007669"/>
    <property type="project" value="InterPro"/>
</dbReference>
<accession>A0A3N1NW82</accession>
<dbReference type="SUPFAM" id="SSF50331">
    <property type="entry name" value="MOP-like"/>
    <property type="match status" value="1"/>
</dbReference>
<dbReference type="InterPro" id="IPR027417">
    <property type="entry name" value="P-loop_NTPase"/>
</dbReference>
<evidence type="ECO:0000256" key="3">
    <source>
        <dbReference type="ARBA" id="ARBA00022840"/>
    </source>
</evidence>
<keyword evidence="3 5" id="KW-0067">ATP-binding</keyword>
<evidence type="ECO:0000256" key="2">
    <source>
        <dbReference type="ARBA" id="ARBA00022741"/>
    </source>
</evidence>
<dbReference type="OrthoDB" id="9802264at2"/>
<dbReference type="InterPro" id="IPR017871">
    <property type="entry name" value="ABC_transporter-like_CS"/>
</dbReference>
<organism evidence="5 6">
    <name type="scientific">Marinimicrobium koreense</name>
    <dbReference type="NCBI Taxonomy" id="306545"/>
    <lineage>
        <taxon>Bacteria</taxon>
        <taxon>Pseudomonadati</taxon>
        <taxon>Pseudomonadota</taxon>
        <taxon>Gammaproteobacteria</taxon>
        <taxon>Cellvibrionales</taxon>
        <taxon>Cellvibrionaceae</taxon>
        <taxon>Marinimicrobium</taxon>
    </lineage>
</organism>
<name>A0A3N1NW82_9GAMM</name>
<dbReference type="EMBL" id="RJUK01000001">
    <property type="protein sequence ID" value="ROQ19518.1"/>
    <property type="molecule type" value="Genomic_DNA"/>
</dbReference>
<dbReference type="InterPro" id="IPR013611">
    <property type="entry name" value="Transp-assoc_OB_typ2"/>
</dbReference>
<dbReference type="GO" id="GO:0015697">
    <property type="term" value="P:quaternary ammonium group transport"/>
    <property type="evidence" value="ECO:0007669"/>
    <property type="project" value="UniProtKB-ARBA"/>
</dbReference>
<evidence type="ECO:0000313" key="5">
    <source>
        <dbReference type="EMBL" id="ROQ19518.1"/>
    </source>
</evidence>
<dbReference type="PROSITE" id="PS00211">
    <property type="entry name" value="ABC_TRANSPORTER_1"/>
    <property type="match status" value="1"/>
</dbReference>
<protein>
    <submittedName>
        <fullName evidence="5">Iron(III) transport system ATP-binding protein</fullName>
    </submittedName>
</protein>
<dbReference type="PROSITE" id="PS50893">
    <property type="entry name" value="ABC_TRANSPORTER_2"/>
    <property type="match status" value="1"/>
</dbReference>
<dbReference type="Pfam" id="PF08402">
    <property type="entry name" value="TOBE_2"/>
    <property type="match status" value="1"/>
</dbReference>
<dbReference type="GO" id="GO:0005524">
    <property type="term" value="F:ATP binding"/>
    <property type="evidence" value="ECO:0007669"/>
    <property type="project" value="UniProtKB-KW"/>
</dbReference>
<proteinExistence type="predicted"/>
<dbReference type="InterPro" id="IPR008995">
    <property type="entry name" value="Mo/tungstate-bd_C_term_dom"/>
</dbReference>
<gene>
    <name evidence="5" type="ORF">EDC38_0102</name>
</gene>
<dbReference type="Proteomes" id="UP000273643">
    <property type="component" value="Unassembled WGS sequence"/>
</dbReference>